<dbReference type="AlphaFoldDB" id="A0A8J5V6U1"/>
<comment type="caution">
    <text evidence="4">The sequence shown here is derived from an EMBL/GenBank/DDBJ whole genome shotgun (WGS) entry which is preliminary data.</text>
</comment>
<feature type="compositionally biased region" description="Basic and acidic residues" evidence="1">
    <location>
        <begin position="639"/>
        <end position="648"/>
    </location>
</feature>
<dbReference type="PANTHER" id="PTHR10887">
    <property type="entry name" value="DNA2/NAM7 HELICASE FAMILY"/>
    <property type="match status" value="1"/>
</dbReference>
<evidence type="ECO:0000256" key="1">
    <source>
        <dbReference type="SAM" id="MobiDB-lite"/>
    </source>
</evidence>
<dbReference type="EMBL" id="JAAOIC020000067">
    <property type="protein sequence ID" value="KAG8034758.1"/>
    <property type="molecule type" value="Genomic_DNA"/>
</dbReference>
<name>A0A8J5V6U1_9HYME</name>
<evidence type="ECO:0000313" key="4">
    <source>
        <dbReference type="EMBL" id="KAG8034758.1"/>
    </source>
</evidence>
<keyword evidence="5" id="KW-1185">Reference proteome</keyword>
<proteinExistence type="predicted"/>
<dbReference type="CDD" id="cd18042">
    <property type="entry name" value="DEXXQc_SETX"/>
    <property type="match status" value="1"/>
</dbReference>
<feature type="domain" description="DNA2/NAM7 helicase-like C-terminal" evidence="3">
    <location>
        <begin position="453"/>
        <end position="588"/>
    </location>
</feature>
<dbReference type="GO" id="GO:0016604">
    <property type="term" value="C:nuclear body"/>
    <property type="evidence" value="ECO:0007669"/>
    <property type="project" value="TreeGrafter"/>
</dbReference>
<dbReference type="GO" id="GO:0004386">
    <property type="term" value="F:helicase activity"/>
    <property type="evidence" value="ECO:0007669"/>
    <property type="project" value="InterPro"/>
</dbReference>
<organism evidence="4 5">
    <name type="scientific">Cotesia typhae</name>
    <dbReference type="NCBI Taxonomy" id="2053667"/>
    <lineage>
        <taxon>Eukaryota</taxon>
        <taxon>Metazoa</taxon>
        <taxon>Ecdysozoa</taxon>
        <taxon>Arthropoda</taxon>
        <taxon>Hexapoda</taxon>
        <taxon>Insecta</taxon>
        <taxon>Pterygota</taxon>
        <taxon>Neoptera</taxon>
        <taxon>Endopterygota</taxon>
        <taxon>Hymenoptera</taxon>
        <taxon>Apocrita</taxon>
        <taxon>Ichneumonoidea</taxon>
        <taxon>Braconidae</taxon>
        <taxon>Microgastrinae</taxon>
        <taxon>Cotesia</taxon>
    </lineage>
</organism>
<dbReference type="Pfam" id="PF13086">
    <property type="entry name" value="AAA_11"/>
    <property type="match status" value="2"/>
</dbReference>
<feature type="domain" description="DNA2/NAM7 helicase helicase" evidence="2">
    <location>
        <begin position="359"/>
        <end position="445"/>
    </location>
</feature>
<dbReference type="OrthoDB" id="2285229at2759"/>
<reference evidence="4" key="2">
    <citation type="submission" date="2021-04" db="EMBL/GenBank/DDBJ databases">
        <title>Genome-wide patterns of bracovirus chromosomal integration into multiple host tissues during parasitism.</title>
        <authorList>
            <person name="Chebbi M.A.C."/>
        </authorList>
    </citation>
    <scope>NUCLEOTIDE SEQUENCE</scope>
    <source>
        <tissue evidence="4">Whole body</tissue>
    </source>
</reference>
<evidence type="ECO:0000313" key="5">
    <source>
        <dbReference type="Proteomes" id="UP000729913"/>
    </source>
</evidence>
<evidence type="ECO:0000259" key="3">
    <source>
        <dbReference type="Pfam" id="PF13087"/>
    </source>
</evidence>
<dbReference type="Proteomes" id="UP000729913">
    <property type="component" value="Unassembled WGS sequence"/>
</dbReference>
<feature type="region of interest" description="Disordered" evidence="1">
    <location>
        <begin position="586"/>
        <end position="664"/>
    </location>
</feature>
<protein>
    <recommendedName>
        <fullName evidence="6">RNA helicase</fullName>
    </recommendedName>
</protein>
<dbReference type="Pfam" id="PF13087">
    <property type="entry name" value="AAA_12"/>
    <property type="match status" value="1"/>
</dbReference>
<dbReference type="InterPro" id="IPR041679">
    <property type="entry name" value="DNA2/NAM7-like_C"/>
</dbReference>
<dbReference type="GO" id="GO:0006369">
    <property type="term" value="P:termination of RNA polymerase II transcription"/>
    <property type="evidence" value="ECO:0007669"/>
    <property type="project" value="TreeGrafter"/>
</dbReference>
<evidence type="ECO:0008006" key="6">
    <source>
        <dbReference type="Google" id="ProtNLM"/>
    </source>
</evidence>
<reference evidence="4" key="1">
    <citation type="submission" date="2020-03" db="EMBL/GenBank/DDBJ databases">
        <authorList>
            <person name="Chebbi M.A."/>
            <person name="Drezen J.M."/>
        </authorList>
    </citation>
    <scope>NUCLEOTIDE SEQUENCE</scope>
    <source>
        <tissue evidence="4">Whole body</tissue>
    </source>
</reference>
<accession>A0A8J5V6U1</accession>
<dbReference type="PANTHER" id="PTHR10887:SF495">
    <property type="entry name" value="HELICASE SENATAXIN ISOFORM X1-RELATED"/>
    <property type="match status" value="1"/>
</dbReference>
<evidence type="ECO:0000259" key="2">
    <source>
        <dbReference type="Pfam" id="PF13086"/>
    </source>
</evidence>
<sequence>MDDKLISKYRSLNTSNSSQRSSQPTNIINNTLSWKYSEKEFFNQIFEWNPAWLVDKKYEEVPPPIIDSIQMEPTQLLYSDHESYRKTMLPFAVHEFWYQLRNDFIEERKQEKLKKITASIIQRSYSSIVLDNPTKKFISLQLITTVRYTKYLKDLYPSRGDLVMVTNRKKPAPEFGFVDDVSRTGGKTEGLMTLNYRLITRFTSLHGLPDQLSLTTAGWILSYLTTLESLDSIPQSILCDSILEPHPEAYKLFSATEILSPITKESLNEKQTEIMSRVIATIQEPTAGICLIQGPPGTGKSICIKNIIANALKTNSASRLLVCAPSNKAIDELVIKLLDIQPAMQEQSVPFFIKHPVHNKLNMNTYQIEEEILKKANIIACTLSSCYTNYKMKSVFGNGALQIPFCIIDEAAQATELLTLVPTLLRIKRLILVGDPQQLPPTILSNKAKEYGYDSSLFARAQLIFQHELENPIVMLDTQYRMLDTIAQWPNRYFYGGLLKNAALVAPLDFCNYKVFNHSFSQKDDGRSNLNEAILVANLIHALREKSNLINSEKKITIGVITPYQNQRKLINSIIKKLDQKKEQPIEMKIKKRSDKDEDDVDGISDVEGNSDKNYKTENSEKKNIDAKNNEEIDEEDCKENSSSKDSSDSSDEDENINVDIHNCGSTIISEAAKLEMKKKIEKQKKDRRAQKKKK</sequence>
<feature type="domain" description="DNA2/NAM7 helicase helicase" evidence="2">
    <location>
        <begin position="267"/>
        <end position="348"/>
    </location>
</feature>
<feature type="compositionally biased region" description="Basic and acidic residues" evidence="1">
    <location>
        <begin position="610"/>
        <end position="631"/>
    </location>
</feature>
<dbReference type="InterPro" id="IPR041677">
    <property type="entry name" value="DNA2/NAM7_AAA_11"/>
</dbReference>
<dbReference type="InterPro" id="IPR045055">
    <property type="entry name" value="DNA2/NAM7-like"/>
</dbReference>
<dbReference type="GO" id="GO:0001147">
    <property type="term" value="F:transcription termination site sequence-specific DNA binding"/>
    <property type="evidence" value="ECO:0007669"/>
    <property type="project" value="TreeGrafter"/>
</dbReference>
<gene>
    <name evidence="4" type="ORF">G9C98_007834</name>
</gene>